<proteinExistence type="predicted"/>
<dbReference type="OrthoDB" id="201504at2759"/>
<protein>
    <submittedName>
        <fullName evidence="2">DUF1295 domain-containing protein</fullName>
    </submittedName>
</protein>
<reference evidence="2" key="1">
    <citation type="submission" date="2021-01" db="EMBL/GenBank/DDBJ databases">
        <title>Chromosome-level genome assembly of a human fungal pathogen reveals clustering of transcriptionally co-regulated genes.</title>
        <authorList>
            <person name="Voorhies M."/>
            <person name="Cohen S."/>
            <person name="Shea T.P."/>
            <person name="Petrus S."/>
            <person name="Munoz J.F."/>
            <person name="Poplawski S."/>
            <person name="Goldman W.E."/>
            <person name="Michael T."/>
            <person name="Cuomo C.A."/>
            <person name="Sil A."/>
            <person name="Beyhan S."/>
        </authorList>
    </citation>
    <scope>NUCLEOTIDE SEQUENCE</scope>
    <source>
        <strain evidence="2">WU24</strain>
    </source>
</reference>
<evidence type="ECO:0000313" key="2">
    <source>
        <dbReference type="EMBL" id="QSS63420.1"/>
    </source>
</evidence>
<name>A0A8A1ME13_AJECA</name>
<sequence>MALPTLRLTFNYWRRGGYSVGSEDYRWAITGIGSLCYVALFQGSTYLTEKITASKYPDYKQYQLRVGKFIPRLGVEARGEIPEDNALSASVSASEDPNQPHKPQLSKTKTTKKSRLDNPFFPWIGISITQSPYLGLLRIYHFTYA</sequence>
<feature type="region of interest" description="Disordered" evidence="1">
    <location>
        <begin position="86"/>
        <end position="112"/>
    </location>
</feature>
<dbReference type="Proteomes" id="UP000663671">
    <property type="component" value="Chromosome 1"/>
</dbReference>
<gene>
    <name evidence="2" type="ORF">I7I51_00478</name>
</gene>
<accession>A0A8A1ME13</accession>
<feature type="compositionally biased region" description="Polar residues" evidence="1">
    <location>
        <begin position="87"/>
        <end position="97"/>
    </location>
</feature>
<evidence type="ECO:0000256" key="1">
    <source>
        <dbReference type="SAM" id="MobiDB-lite"/>
    </source>
</evidence>
<dbReference type="VEuPathDB" id="FungiDB:I7I51_00478"/>
<dbReference type="AlphaFoldDB" id="A0A8A1ME13"/>
<evidence type="ECO:0000313" key="3">
    <source>
        <dbReference type="Proteomes" id="UP000663671"/>
    </source>
</evidence>
<dbReference type="EMBL" id="CP069114">
    <property type="protein sequence ID" value="QSS63420.1"/>
    <property type="molecule type" value="Genomic_DNA"/>
</dbReference>
<organism evidence="2 3">
    <name type="scientific">Ajellomyces capsulatus</name>
    <name type="common">Darling's disease fungus</name>
    <name type="synonym">Histoplasma capsulatum</name>
    <dbReference type="NCBI Taxonomy" id="5037"/>
    <lineage>
        <taxon>Eukaryota</taxon>
        <taxon>Fungi</taxon>
        <taxon>Dikarya</taxon>
        <taxon>Ascomycota</taxon>
        <taxon>Pezizomycotina</taxon>
        <taxon>Eurotiomycetes</taxon>
        <taxon>Eurotiomycetidae</taxon>
        <taxon>Onygenales</taxon>
        <taxon>Ajellomycetaceae</taxon>
        <taxon>Histoplasma</taxon>
    </lineage>
</organism>